<keyword evidence="5" id="KW-0413">Isomerase</keyword>
<dbReference type="RefSeq" id="WP_264143050.1">
    <property type="nucleotide sequence ID" value="NZ_JAOYEY010000038.1"/>
</dbReference>
<gene>
    <name evidence="8" type="ORF">OIH86_12430</name>
</gene>
<comment type="catalytic activity">
    <reaction evidence="1">
        <text>[protein]-peptidylproline (omega=180) = [protein]-peptidylproline (omega=0)</text>
        <dbReference type="Rhea" id="RHEA:16237"/>
        <dbReference type="Rhea" id="RHEA-COMP:10747"/>
        <dbReference type="Rhea" id="RHEA-COMP:10748"/>
        <dbReference type="ChEBI" id="CHEBI:83833"/>
        <dbReference type="ChEBI" id="CHEBI:83834"/>
        <dbReference type="EC" id="5.2.1.8"/>
    </reaction>
</comment>
<keyword evidence="4" id="KW-0697">Rotamase</keyword>
<dbReference type="Proteomes" id="UP001526147">
    <property type="component" value="Unassembled WGS sequence"/>
</dbReference>
<evidence type="ECO:0000256" key="7">
    <source>
        <dbReference type="SAM" id="SignalP"/>
    </source>
</evidence>
<organism evidence="8 9">
    <name type="scientific">Metabacillus halosaccharovorans</name>
    <dbReference type="NCBI Taxonomy" id="930124"/>
    <lineage>
        <taxon>Bacteria</taxon>
        <taxon>Bacillati</taxon>
        <taxon>Bacillota</taxon>
        <taxon>Bacilli</taxon>
        <taxon>Bacillales</taxon>
        <taxon>Bacillaceae</taxon>
        <taxon>Metabacillus</taxon>
    </lineage>
</organism>
<evidence type="ECO:0000256" key="3">
    <source>
        <dbReference type="ARBA" id="ARBA00022729"/>
    </source>
</evidence>
<feature type="chain" id="PRO_5045721213" description="peptidylprolyl isomerase" evidence="7">
    <location>
        <begin position="19"/>
        <end position="250"/>
    </location>
</feature>
<evidence type="ECO:0000256" key="5">
    <source>
        <dbReference type="ARBA" id="ARBA00023235"/>
    </source>
</evidence>
<evidence type="ECO:0000256" key="2">
    <source>
        <dbReference type="ARBA" id="ARBA00013194"/>
    </source>
</evidence>
<proteinExistence type="predicted"/>
<dbReference type="PANTHER" id="PTHR47245:SF1">
    <property type="entry name" value="FOLDASE PROTEIN PRSA"/>
    <property type="match status" value="1"/>
</dbReference>
<evidence type="ECO:0000256" key="4">
    <source>
        <dbReference type="ARBA" id="ARBA00023110"/>
    </source>
</evidence>
<accession>A0ABT3DHA8</accession>
<evidence type="ECO:0000313" key="8">
    <source>
        <dbReference type="EMBL" id="MCV9886444.1"/>
    </source>
</evidence>
<name>A0ABT3DHA8_9BACI</name>
<protein>
    <recommendedName>
        <fullName evidence="2">peptidylprolyl isomerase</fullName>
        <ecNumber evidence="2">5.2.1.8</ecNumber>
    </recommendedName>
</protein>
<evidence type="ECO:0000256" key="1">
    <source>
        <dbReference type="ARBA" id="ARBA00000971"/>
    </source>
</evidence>
<feature type="region of interest" description="Disordered" evidence="6">
    <location>
        <begin position="24"/>
        <end position="54"/>
    </location>
</feature>
<reference evidence="8 9" key="1">
    <citation type="submission" date="2022-10" db="EMBL/GenBank/DDBJ databases">
        <title>Draft genome assembly of moderately radiation resistant bacterium Metabacillus halosaccharovorans.</title>
        <authorList>
            <person name="Pal S."/>
            <person name="Gopinathan A."/>
        </authorList>
    </citation>
    <scope>NUCLEOTIDE SEQUENCE [LARGE SCALE GENOMIC DNA]</scope>
    <source>
        <strain evidence="8 9">VITHBRA001</strain>
    </source>
</reference>
<dbReference type="InterPro" id="IPR027304">
    <property type="entry name" value="Trigger_fact/SurA_dom_sf"/>
</dbReference>
<dbReference type="Gene3D" id="1.10.4030.10">
    <property type="entry name" value="Porin chaperone SurA, peptide-binding domain"/>
    <property type="match status" value="1"/>
</dbReference>
<keyword evidence="9" id="KW-1185">Reference proteome</keyword>
<keyword evidence="3 7" id="KW-0732">Signal</keyword>
<dbReference type="PANTHER" id="PTHR47245">
    <property type="entry name" value="PEPTIDYLPROLYL ISOMERASE"/>
    <property type="match status" value="1"/>
</dbReference>
<dbReference type="PROSITE" id="PS51257">
    <property type="entry name" value="PROKAR_LIPOPROTEIN"/>
    <property type="match status" value="1"/>
</dbReference>
<dbReference type="Pfam" id="PF13623">
    <property type="entry name" value="SurA_N_2"/>
    <property type="match status" value="1"/>
</dbReference>
<evidence type="ECO:0000313" key="9">
    <source>
        <dbReference type="Proteomes" id="UP001526147"/>
    </source>
</evidence>
<feature type="signal peptide" evidence="7">
    <location>
        <begin position="1"/>
        <end position="18"/>
    </location>
</feature>
<dbReference type="EMBL" id="JAOYEY010000038">
    <property type="protein sequence ID" value="MCV9886444.1"/>
    <property type="molecule type" value="Genomic_DNA"/>
</dbReference>
<dbReference type="InterPro" id="IPR050245">
    <property type="entry name" value="PrsA_foldase"/>
</dbReference>
<sequence length="250" mass="28197">MKKILLALLVGILSLSLAACNNDEDKAKEKETEEKATGKEEAAVDPEEMQKKLDAQKVEEDTVVAIVNGKEIKGNEYNDALSMSQMQFTSMGQDPTTEELATQLKDYTLESLVGQTLIMQEIDKKGYEAKEEDINKQLDTLKANYENDDAFNEALKANNLTLDELKSQIADTVKYDQYVKNDLKVEEVSDKEVKEYYDKMTSSGEESAETPKYEDVKDTLKTNLEGQKTQEKLAAKVEELRETAKIELKL</sequence>
<evidence type="ECO:0000256" key="6">
    <source>
        <dbReference type="SAM" id="MobiDB-lite"/>
    </source>
</evidence>
<comment type="caution">
    <text evidence="8">The sequence shown here is derived from an EMBL/GenBank/DDBJ whole genome shotgun (WGS) entry which is preliminary data.</text>
</comment>
<dbReference type="EC" id="5.2.1.8" evidence="2"/>
<dbReference type="SUPFAM" id="SSF109998">
    <property type="entry name" value="Triger factor/SurA peptide-binding domain-like"/>
    <property type="match status" value="1"/>
</dbReference>